<reference evidence="2 3" key="1">
    <citation type="submission" date="2023-01" db="EMBL/GenBank/DDBJ databases">
        <title>Analysis of 21 Apiospora genomes using comparative genomics revels a genus with tremendous synthesis potential of carbohydrate active enzymes and secondary metabolites.</title>
        <authorList>
            <person name="Sorensen T."/>
        </authorList>
    </citation>
    <scope>NUCLEOTIDE SEQUENCE [LARGE SCALE GENOMIC DNA]</scope>
    <source>
        <strain evidence="2 3">CBS 20057</strain>
    </source>
</reference>
<keyword evidence="2" id="KW-0347">Helicase</keyword>
<organism evidence="2 3">
    <name type="scientific">Apiospora marii</name>
    <dbReference type="NCBI Taxonomy" id="335849"/>
    <lineage>
        <taxon>Eukaryota</taxon>
        <taxon>Fungi</taxon>
        <taxon>Dikarya</taxon>
        <taxon>Ascomycota</taxon>
        <taxon>Pezizomycotina</taxon>
        <taxon>Sordariomycetes</taxon>
        <taxon>Xylariomycetidae</taxon>
        <taxon>Amphisphaeriales</taxon>
        <taxon>Apiosporaceae</taxon>
        <taxon>Apiospora</taxon>
    </lineage>
</organism>
<keyword evidence="2" id="KW-0067">ATP-binding</keyword>
<keyword evidence="3" id="KW-1185">Reference proteome</keyword>
<keyword evidence="2" id="KW-0378">Hydrolase</keyword>
<comment type="caution">
    <text evidence="2">The sequence shown here is derived from an EMBL/GenBank/DDBJ whole genome shotgun (WGS) entry which is preliminary data.</text>
</comment>
<dbReference type="Proteomes" id="UP001396898">
    <property type="component" value="Unassembled WGS sequence"/>
</dbReference>
<dbReference type="GO" id="GO:0004386">
    <property type="term" value="F:helicase activity"/>
    <property type="evidence" value="ECO:0007669"/>
    <property type="project" value="UniProtKB-KW"/>
</dbReference>
<feature type="compositionally biased region" description="Basic and acidic residues" evidence="1">
    <location>
        <begin position="1"/>
        <end position="10"/>
    </location>
</feature>
<accession>A0ABR1RJM8</accession>
<feature type="compositionally biased region" description="Polar residues" evidence="1">
    <location>
        <begin position="15"/>
        <end position="24"/>
    </location>
</feature>
<dbReference type="EMBL" id="JAQQWI010000013">
    <property type="protein sequence ID" value="KAK8013485.1"/>
    <property type="molecule type" value="Genomic_DNA"/>
</dbReference>
<protein>
    <submittedName>
        <fullName evidence="2">ATP-dependent RNA helicase dbp-7</fullName>
    </submittedName>
</protein>
<proteinExistence type="predicted"/>
<keyword evidence="2" id="KW-0547">Nucleotide-binding</keyword>
<sequence length="73" mass="7801">MPQDALRQERPAPGQVTSRLFTSNPTAKTIFGDAQSDAKLAQPSNAPLTAEAENFAALGLPKRTTHHLSTNSK</sequence>
<name>A0ABR1RJM8_9PEZI</name>
<evidence type="ECO:0000313" key="2">
    <source>
        <dbReference type="EMBL" id="KAK8013485.1"/>
    </source>
</evidence>
<evidence type="ECO:0000256" key="1">
    <source>
        <dbReference type="SAM" id="MobiDB-lite"/>
    </source>
</evidence>
<feature type="region of interest" description="Disordered" evidence="1">
    <location>
        <begin position="1"/>
        <end position="24"/>
    </location>
</feature>
<gene>
    <name evidence="2" type="ORF">PG991_009078</name>
</gene>
<evidence type="ECO:0000313" key="3">
    <source>
        <dbReference type="Proteomes" id="UP001396898"/>
    </source>
</evidence>